<feature type="chain" id="PRO_5002168460" description="Sodium/calcium exchanger membrane region domain-containing protein" evidence="9">
    <location>
        <begin position="27"/>
        <end position="908"/>
    </location>
</feature>
<dbReference type="HOGENOM" id="CLU_004979_2_0_1"/>
<dbReference type="PANTHER" id="PTHR12266:SF0">
    <property type="entry name" value="MITOCHONDRIAL SODIUM_CALCIUM EXCHANGER PROTEIN"/>
    <property type="match status" value="1"/>
</dbReference>
<dbReference type="Gene3D" id="1.20.1420.30">
    <property type="entry name" value="NCX, central ion-binding region"/>
    <property type="match status" value="2"/>
</dbReference>
<name>A0A0C3QJF9_9AGAM</name>
<keyword evidence="6 8" id="KW-0472">Membrane</keyword>
<feature type="transmembrane region" description="Helical" evidence="8">
    <location>
        <begin position="146"/>
        <end position="166"/>
    </location>
</feature>
<keyword evidence="12" id="KW-1185">Reference proteome</keyword>
<evidence type="ECO:0000256" key="2">
    <source>
        <dbReference type="ARBA" id="ARBA00008170"/>
    </source>
</evidence>
<feature type="region of interest" description="Disordered" evidence="7">
    <location>
        <begin position="414"/>
        <end position="485"/>
    </location>
</feature>
<evidence type="ECO:0000256" key="3">
    <source>
        <dbReference type="ARBA" id="ARBA00022448"/>
    </source>
</evidence>
<feature type="domain" description="Sodium/calcium exchanger membrane region" evidence="10">
    <location>
        <begin position="123"/>
        <end position="261"/>
    </location>
</feature>
<feature type="transmembrane region" description="Helical" evidence="8">
    <location>
        <begin position="116"/>
        <end position="134"/>
    </location>
</feature>
<dbReference type="InterPro" id="IPR051359">
    <property type="entry name" value="CaCA_antiporter"/>
</dbReference>
<dbReference type="STRING" id="1051891.A0A0C3QJF9"/>
<accession>A0A0C3QJF9</accession>
<feature type="transmembrane region" description="Helical" evidence="8">
    <location>
        <begin position="717"/>
        <end position="738"/>
    </location>
</feature>
<proteinExistence type="inferred from homology"/>
<gene>
    <name evidence="11" type="ORF">M407DRAFT_24392</name>
</gene>
<keyword evidence="9" id="KW-0732">Signal</keyword>
<feature type="compositionally biased region" description="Basic residues" evidence="7">
    <location>
        <begin position="417"/>
        <end position="435"/>
    </location>
</feature>
<dbReference type="GO" id="GO:0006874">
    <property type="term" value="P:intracellular calcium ion homeostasis"/>
    <property type="evidence" value="ECO:0007669"/>
    <property type="project" value="TreeGrafter"/>
</dbReference>
<dbReference type="PANTHER" id="PTHR12266">
    <property type="entry name" value="NA+/CA2+ K+ INDEPENDENT EXCHANGER"/>
    <property type="match status" value="1"/>
</dbReference>
<comment type="similarity">
    <text evidence="2">Belongs to the Ca(2+):cation antiporter (CaCA) (TC 2.A.19) family.</text>
</comment>
<feature type="region of interest" description="Disordered" evidence="7">
    <location>
        <begin position="313"/>
        <end position="374"/>
    </location>
</feature>
<feature type="transmembrane region" description="Helical" evidence="8">
    <location>
        <begin position="776"/>
        <end position="795"/>
    </location>
</feature>
<feature type="compositionally biased region" description="Polar residues" evidence="7">
    <location>
        <begin position="632"/>
        <end position="641"/>
    </location>
</feature>
<comment type="subcellular location">
    <subcellularLocation>
        <location evidence="1">Membrane</location>
        <topology evidence="1">Multi-pass membrane protein</topology>
    </subcellularLocation>
</comment>
<keyword evidence="4 8" id="KW-0812">Transmembrane</keyword>
<evidence type="ECO:0000256" key="9">
    <source>
        <dbReference type="SAM" id="SignalP"/>
    </source>
</evidence>
<feature type="transmembrane region" description="Helical" evidence="8">
    <location>
        <begin position="884"/>
        <end position="902"/>
    </location>
</feature>
<reference evidence="12" key="2">
    <citation type="submission" date="2015-01" db="EMBL/GenBank/DDBJ databases">
        <title>Evolutionary Origins and Diversification of the Mycorrhizal Mutualists.</title>
        <authorList>
            <consortium name="DOE Joint Genome Institute"/>
            <consortium name="Mycorrhizal Genomics Consortium"/>
            <person name="Kohler A."/>
            <person name="Kuo A."/>
            <person name="Nagy L.G."/>
            <person name="Floudas D."/>
            <person name="Copeland A."/>
            <person name="Barry K.W."/>
            <person name="Cichocki N."/>
            <person name="Veneault-Fourrey C."/>
            <person name="LaButti K."/>
            <person name="Lindquist E.A."/>
            <person name="Lipzen A."/>
            <person name="Lundell T."/>
            <person name="Morin E."/>
            <person name="Murat C."/>
            <person name="Riley R."/>
            <person name="Ohm R."/>
            <person name="Sun H."/>
            <person name="Tunlid A."/>
            <person name="Henrissat B."/>
            <person name="Grigoriev I.V."/>
            <person name="Hibbett D.S."/>
            <person name="Martin F."/>
        </authorList>
    </citation>
    <scope>NUCLEOTIDE SEQUENCE [LARGE SCALE GENOMIC DNA]</scope>
    <source>
        <strain evidence="12">MUT 4182</strain>
    </source>
</reference>
<evidence type="ECO:0000256" key="1">
    <source>
        <dbReference type="ARBA" id="ARBA00004141"/>
    </source>
</evidence>
<feature type="signal peptide" evidence="9">
    <location>
        <begin position="1"/>
        <end position="26"/>
    </location>
</feature>
<evidence type="ECO:0000256" key="8">
    <source>
        <dbReference type="SAM" id="Phobius"/>
    </source>
</evidence>
<feature type="transmembrane region" description="Helical" evidence="8">
    <location>
        <begin position="744"/>
        <end position="764"/>
    </location>
</feature>
<dbReference type="InterPro" id="IPR004837">
    <property type="entry name" value="NaCa_Exmemb"/>
</dbReference>
<feature type="transmembrane region" description="Helical" evidence="8">
    <location>
        <begin position="851"/>
        <end position="872"/>
    </location>
</feature>
<evidence type="ECO:0000256" key="6">
    <source>
        <dbReference type="ARBA" id="ARBA00023136"/>
    </source>
</evidence>
<dbReference type="GO" id="GO:0008324">
    <property type="term" value="F:monoatomic cation transmembrane transporter activity"/>
    <property type="evidence" value="ECO:0007669"/>
    <property type="project" value="TreeGrafter"/>
</dbReference>
<keyword evidence="5 8" id="KW-1133">Transmembrane helix</keyword>
<protein>
    <recommendedName>
        <fullName evidence="10">Sodium/calcium exchanger membrane region domain-containing protein</fullName>
    </recommendedName>
</protein>
<feature type="transmembrane region" description="Helical" evidence="8">
    <location>
        <begin position="815"/>
        <end position="839"/>
    </location>
</feature>
<evidence type="ECO:0000259" key="10">
    <source>
        <dbReference type="Pfam" id="PF01699"/>
    </source>
</evidence>
<sequence length="908" mass="98101">MAAKSLVVTGLALNALLWSASRYAKPESPQFTPQSLQSGEGLHSTFLARRWENGTSTRSDEPWLYGPLSEKTCKPLSVPANKQCTHVQRSCPKSETFLSIQYMENYFCASPALKPLYFGGLLLWLAFLFSFIGITASDFFCPNLSTIANIFGLSDNIAGVTFLAFGNGSPDLFATYSAMRANSGSLAVGELLGAASFVTSVVVGSMCIIKPFHVRRGAFLRDVGFFTTAVALLLSILFDGKIFVWEAASLVGLYGTYVTTVVIGTWWSNRREKQQERELLMRAEYADDETTPDFTIRGYSDADEEGQLLALPRPGIRARAQSSPTRPRLETRMSSLRRISQSQVLPSSSPSSSVSDFGRMSKSYAGPARSDHDPTLPSFSLIGALEFRSVVDALEKESTAAALSMFHTPSTPYAAGHYHHHRTASGSSRHSRRNSRSTVLEEGEVDPWDAALAQGEQTDSPDDQPGQRVPLATLHTGSPTRSPADSILVASPRSPMDGSGFLTAANAGEAPVVKSAPAIVERVEDGQSVLAASSETLDVKPRSWTRSLMSDVGHTLFPTLHNLMAPSKSWFGRIAAVLAAPAVLVLTLSLPVVIISDEDEDGDEGKPYVPEGRLVDIRINVSAPASDEERSQQGSSHQFKQLRTPIQRYTDDESGVIDREREEELEREGESDVSSIMSDIEKEMHGAHFIKWLTAAQCVVGPSFAAAVLFSTSPSLWIFLLAAVTSGAAAAALVILFAKNGKNLVGRIVRSLMGFVVAMVWIMAIADEVVRVLQTFGFIFGLSDAIVGLTIFAIGNSLADLIANLAVARFAPVMGFSACFGGPMLNMLIGIGVSGTVLLRQTGQAYYAIDFSTTLLVSSVGLLILLLATMIFVPLNGYLLSKRWGIFLICCYIAIMTTNVVVEVKSEL</sequence>
<feature type="compositionally biased region" description="Basic and acidic residues" evidence="7">
    <location>
        <begin position="656"/>
        <end position="670"/>
    </location>
</feature>
<dbReference type="GO" id="GO:0016020">
    <property type="term" value="C:membrane"/>
    <property type="evidence" value="ECO:0007669"/>
    <property type="project" value="UniProtKB-SubCell"/>
</dbReference>
<dbReference type="Proteomes" id="UP000054248">
    <property type="component" value="Unassembled WGS sequence"/>
</dbReference>
<keyword evidence="3" id="KW-0813">Transport</keyword>
<evidence type="ECO:0000256" key="4">
    <source>
        <dbReference type="ARBA" id="ARBA00022692"/>
    </source>
</evidence>
<reference evidence="11 12" key="1">
    <citation type="submission" date="2014-04" db="EMBL/GenBank/DDBJ databases">
        <authorList>
            <consortium name="DOE Joint Genome Institute"/>
            <person name="Kuo A."/>
            <person name="Girlanda M."/>
            <person name="Perotto S."/>
            <person name="Kohler A."/>
            <person name="Nagy L.G."/>
            <person name="Floudas D."/>
            <person name="Copeland A."/>
            <person name="Barry K.W."/>
            <person name="Cichocki N."/>
            <person name="Veneault-Fourrey C."/>
            <person name="LaButti K."/>
            <person name="Lindquist E.A."/>
            <person name="Lipzen A."/>
            <person name="Lundell T."/>
            <person name="Morin E."/>
            <person name="Murat C."/>
            <person name="Sun H."/>
            <person name="Tunlid A."/>
            <person name="Henrissat B."/>
            <person name="Grigoriev I.V."/>
            <person name="Hibbett D.S."/>
            <person name="Martin F."/>
            <person name="Nordberg H.P."/>
            <person name="Cantor M.N."/>
            <person name="Hua S.X."/>
        </authorList>
    </citation>
    <scope>NUCLEOTIDE SEQUENCE [LARGE SCALE GENOMIC DNA]</scope>
    <source>
        <strain evidence="11 12">MUT 4182</strain>
    </source>
</reference>
<evidence type="ECO:0000256" key="5">
    <source>
        <dbReference type="ARBA" id="ARBA00022989"/>
    </source>
</evidence>
<organism evidence="11 12">
    <name type="scientific">Tulasnella calospora MUT 4182</name>
    <dbReference type="NCBI Taxonomy" id="1051891"/>
    <lineage>
        <taxon>Eukaryota</taxon>
        <taxon>Fungi</taxon>
        <taxon>Dikarya</taxon>
        <taxon>Basidiomycota</taxon>
        <taxon>Agaricomycotina</taxon>
        <taxon>Agaricomycetes</taxon>
        <taxon>Cantharellales</taxon>
        <taxon>Tulasnellaceae</taxon>
        <taxon>Tulasnella</taxon>
    </lineage>
</organism>
<feature type="transmembrane region" description="Helical" evidence="8">
    <location>
        <begin position="689"/>
        <end position="710"/>
    </location>
</feature>
<evidence type="ECO:0000256" key="7">
    <source>
        <dbReference type="SAM" id="MobiDB-lite"/>
    </source>
</evidence>
<dbReference type="InterPro" id="IPR044880">
    <property type="entry name" value="NCX_ion-bd_dom_sf"/>
</dbReference>
<feature type="domain" description="Sodium/calcium exchanger membrane region" evidence="10">
    <location>
        <begin position="751"/>
        <end position="899"/>
    </location>
</feature>
<feature type="compositionally biased region" description="Low complexity" evidence="7">
    <location>
        <begin position="340"/>
        <end position="355"/>
    </location>
</feature>
<dbReference type="EMBL" id="KN823026">
    <property type="protein sequence ID" value="KIO26304.1"/>
    <property type="molecule type" value="Genomic_DNA"/>
</dbReference>
<feature type="transmembrane region" description="Helical" evidence="8">
    <location>
        <begin position="186"/>
        <end position="207"/>
    </location>
</feature>
<feature type="transmembrane region" description="Helical" evidence="8">
    <location>
        <begin position="244"/>
        <end position="267"/>
    </location>
</feature>
<dbReference type="Pfam" id="PF01699">
    <property type="entry name" value="Na_Ca_ex"/>
    <property type="match status" value="2"/>
</dbReference>
<feature type="transmembrane region" description="Helical" evidence="8">
    <location>
        <begin position="219"/>
        <end position="238"/>
    </location>
</feature>
<dbReference type="AlphaFoldDB" id="A0A0C3QJF9"/>
<evidence type="ECO:0000313" key="11">
    <source>
        <dbReference type="EMBL" id="KIO26304.1"/>
    </source>
</evidence>
<feature type="region of interest" description="Disordered" evidence="7">
    <location>
        <begin position="624"/>
        <end position="672"/>
    </location>
</feature>
<feature type="transmembrane region" description="Helical" evidence="8">
    <location>
        <begin position="570"/>
        <end position="595"/>
    </location>
</feature>
<dbReference type="OrthoDB" id="407410at2759"/>
<evidence type="ECO:0000313" key="12">
    <source>
        <dbReference type="Proteomes" id="UP000054248"/>
    </source>
</evidence>